<dbReference type="GO" id="GO:0005634">
    <property type="term" value="C:nucleus"/>
    <property type="evidence" value="ECO:0007669"/>
    <property type="project" value="UniProtKB-SubCell"/>
</dbReference>
<dbReference type="InterPro" id="IPR050108">
    <property type="entry name" value="CDK"/>
</dbReference>
<evidence type="ECO:0000256" key="4">
    <source>
        <dbReference type="ARBA" id="ARBA00022527"/>
    </source>
</evidence>
<feature type="binding site" evidence="12">
    <location>
        <position position="72"/>
    </location>
    <ligand>
        <name>ATP</name>
        <dbReference type="ChEBI" id="CHEBI:30616"/>
    </ligand>
</feature>
<dbReference type="EC" id="2.7.11.22" evidence="3"/>
<keyword evidence="6 12" id="KW-0547">Nucleotide-binding</keyword>
<comment type="catalytic activity">
    <reaction evidence="11">
        <text>L-seryl-[protein] + ATP = O-phospho-L-seryl-[protein] + ADP + H(+)</text>
        <dbReference type="Rhea" id="RHEA:17989"/>
        <dbReference type="Rhea" id="RHEA-COMP:9863"/>
        <dbReference type="Rhea" id="RHEA-COMP:11604"/>
        <dbReference type="ChEBI" id="CHEBI:15378"/>
        <dbReference type="ChEBI" id="CHEBI:29999"/>
        <dbReference type="ChEBI" id="CHEBI:30616"/>
        <dbReference type="ChEBI" id="CHEBI:83421"/>
        <dbReference type="ChEBI" id="CHEBI:456216"/>
        <dbReference type="EC" id="2.7.11.22"/>
    </reaction>
</comment>
<dbReference type="PROSITE" id="PS00107">
    <property type="entry name" value="PROTEIN_KINASE_ATP"/>
    <property type="match status" value="1"/>
</dbReference>
<evidence type="ECO:0000256" key="9">
    <source>
        <dbReference type="ARBA" id="ARBA00023242"/>
    </source>
</evidence>
<dbReference type="GO" id="GO:0005524">
    <property type="term" value="F:ATP binding"/>
    <property type="evidence" value="ECO:0007669"/>
    <property type="project" value="UniProtKB-UniRule"/>
</dbReference>
<keyword evidence="15" id="KW-1185">Reference proteome</keyword>
<dbReference type="GO" id="GO:0004693">
    <property type="term" value="F:cyclin-dependent protein serine/threonine kinase activity"/>
    <property type="evidence" value="ECO:0007669"/>
    <property type="project" value="UniProtKB-EC"/>
</dbReference>
<dbReference type="InterPro" id="IPR000719">
    <property type="entry name" value="Prot_kinase_dom"/>
</dbReference>
<comment type="similarity">
    <text evidence="2">Belongs to the protein kinase superfamily. CMGC Ser/Thr protein kinase family. CDC2/CDKX subfamily.</text>
</comment>
<dbReference type="SUPFAM" id="SSF56112">
    <property type="entry name" value="Protein kinase-like (PK-like)"/>
    <property type="match status" value="1"/>
</dbReference>
<dbReference type="PANTHER" id="PTHR24056">
    <property type="entry name" value="CELL DIVISION PROTEIN KINASE"/>
    <property type="match status" value="1"/>
</dbReference>
<accession>A0A163JAD9</accession>
<evidence type="ECO:0000256" key="3">
    <source>
        <dbReference type="ARBA" id="ARBA00012425"/>
    </source>
</evidence>
<dbReference type="Gene3D" id="1.10.510.10">
    <property type="entry name" value="Transferase(Phosphotransferase) domain 1"/>
    <property type="match status" value="1"/>
</dbReference>
<protein>
    <recommendedName>
        <fullName evidence="3">cyclin-dependent kinase</fullName>
        <ecNumber evidence="3">2.7.11.22</ecNumber>
    </recommendedName>
</protein>
<dbReference type="AlphaFoldDB" id="A0A163JAD9"/>
<dbReference type="GO" id="GO:0007346">
    <property type="term" value="P:regulation of mitotic cell cycle"/>
    <property type="evidence" value="ECO:0007669"/>
    <property type="project" value="TreeGrafter"/>
</dbReference>
<dbReference type="Proteomes" id="UP000078561">
    <property type="component" value="Unassembled WGS sequence"/>
</dbReference>
<sequence>MDNHTLATKDEQPHTVLTSVRKRQVSFSEKLPFYGDCRDVEDFQKLNRVGEGTYGVVYRVKDTKTGSVVALKKIRMERETDGMPISSLREISILKRMRHANIVNVTDVAVGPKLESIFLVMEYCEQDLGTLLDMISTPYTASEDGWLCFADSDLKMSNLLLTSTGLLKIADFGLARTLSLPGKPMTPNVVTLWYRSPELLYGDANYSTAVDLWSAGCIMGELLQHRPLLPGTTEQTQLNLIVKLLGTPNEHIWPGFTQLPLGKALLLPKQDKNTLKLAFPRISDQSTHLLAGLLTYNPRSRLNVRQALQHPYFRESPRAQDPSMLPTYPEIRNIMSEKEKVRRAQDEERKRRMVHVTGGSDGDGNILTKYKKQKIAAAAGYNSLV</sequence>
<evidence type="ECO:0000256" key="10">
    <source>
        <dbReference type="ARBA" id="ARBA00047811"/>
    </source>
</evidence>
<dbReference type="FunFam" id="1.10.510.10:FF:000624">
    <property type="entry name" value="Mitogen-activated protein kinase"/>
    <property type="match status" value="1"/>
</dbReference>
<dbReference type="PANTHER" id="PTHR24056:SF508">
    <property type="entry name" value="CYCLIN-DEPENDENT KINASE 10"/>
    <property type="match status" value="1"/>
</dbReference>
<organism evidence="14">
    <name type="scientific">Absidia glauca</name>
    <name type="common">Pin mould</name>
    <dbReference type="NCBI Taxonomy" id="4829"/>
    <lineage>
        <taxon>Eukaryota</taxon>
        <taxon>Fungi</taxon>
        <taxon>Fungi incertae sedis</taxon>
        <taxon>Mucoromycota</taxon>
        <taxon>Mucoromycotina</taxon>
        <taxon>Mucoromycetes</taxon>
        <taxon>Mucorales</taxon>
        <taxon>Cunninghamellaceae</taxon>
        <taxon>Absidia</taxon>
    </lineage>
</organism>
<name>A0A163JAD9_ABSGL</name>
<dbReference type="OrthoDB" id="1732493at2759"/>
<evidence type="ECO:0000259" key="13">
    <source>
        <dbReference type="PROSITE" id="PS50011"/>
    </source>
</evidence>
<dbReference type="OMA" id="DMVPTPY"/>
<evidence type="ECO:0000256" key="6">
    <source>
        <dbReference type="ARBA" id="ARBA00022741"/>
    </source>
</evidence>
<proteinExistence type="inferred from homology"/>
<dbReference type="PROSITE" id="PS50011">
    <property type="entry name" value="PROTEIN_KINASE_DOM"/>
    <property type="match status" value="1"/>
</dbReference>
<keyword evidence="4" id="KW-0723">Serine/threonine-protein kinase</keyword>
<keyword evidence="7" id="KW-0418">Kinase</keyword>
<dbReference type="InParanoid" id="A0A163JAD9"/>
<feature type="domain" description="Protein kinase" evidence="13">
    <location>
        <begin position="43"/>
        <end position="313"/>
    </location>
</feature>
<evidence type="ECO:0000256" key="7">
    <source>
        <dbReference type="ARBA" id="ARBA00022777"/>
    </source>
</evidence>
<reference evidence="14" key="1">
    <citation type="submission" date="2016-04" db="EMBL/GenBank/DDBJ databases">
        <authorList>
            <person name="Evans L.H."/>
            <person name="Alamgir A."/>
            <person name="Owens N."/>
            <person name="Weber N.D."/>
            <person name="Virtaneva K."/>
            <person name="Barbian K."/>
            <person name="Babar A."/>
            <person name="Rosenke K."/>
        </authorList>
    </citation>
    <scope>NUCLEOTIDE SEQUENCE [LARGE SCALE GENOMIC DNA]</scope>
    <source>
        <strain evidence="14">CBS 101.48</strain>
    </source>
</reference>
<evidence type="ECO:0000256" key="1">
    <source>
        <dbReference type="ARBA" id="ARBA00004123"/>
    </source>
</evidence>
<evidence type="ECO:0000256" key="2">
    <source>
        <dbReference type="ARBA" id="ARBA00006485"/>
    </source>
</evidence>
<evidence type="ECO:0000256" key="5">
    <source>
        <dbReference type="ARBA" id="ARBA00022679"/>
    </source>
</evidence>
<dbReference type="Gene3D" id="3.30.200.20">
    <property type="entry name" value="Phosphorylase Kinase, domain 1"/>
    <property type="match status" value="1"/>
</dbReference>
<dbReference type="SMART" id="SM00220">
    <property type="entry name" value="S_TKc"/>
    <property type="match status" value="1"/>
</dbReference>
<keyword evidence="8 12" id="KW-0067">ATP-binding</keyword>
<evidence type="ECO:0000256" key="11">
    <source>
        <dbReference type="ARBA" id="ARBA00048367"/>
    </source>
</evidence>
<dbReference type="InterPro" id="IPR017441">
    <property type="entry name" value="Protein_kinase_ATP_BS"/>
</dbReference>
<comment type="catalytic activity">
    <reaction evidence="10">
        <text>L-threonyl-[protein] + ATP = O-phospho-L-threonyl-[protein] + ADP + H(+)</text>
        <dbReference type="Rhea" id="RHEA:46608"/>
        <dbReference type="Rhea" id="RHEA-COMP:11060"/>
        <dbReference type="Rhea" id="RHEA-COMP:11605"/>
        <dbReference type="ChEBI" id="CHEBI:15378"/>
        <dbReference type="ChEBI" id="CHEBI:30013"/>
        <dbReference type="ChEBI" id="CHEBI:30616"/>
        <dbReference type="ChEBI" id="CHEBI:61977"/>
        <dbReference type="ChEBI" id="CHEBI:456216"/>
        <dbReference type="EC" id="2.7.11.22"/>
    </reaction>
</comment>
<gene>
    <name evidence="14" type="primary">ABSGL_05981.1 scaffold 7611</name>
</gene>
<dbReference type="EMBL" id="LT553181">
    <property type="protein sequence ID" value="SAM00300.1"/>
    <property type="molecule type" value="Genomic_DNA"/>
</dbReference>
<keyword evidence="5" id="KW-0808">Transferase</keyword>
<evidence type="ECO:0000256" key="12">
    <source>
        <dbReference type="PROSITE-ProRule" id="PRU10141"/>
    </source>
</evidence>
<comment type="subcellular location">
    <subcellularLocation>
        <location evidence="1">Nucleus</location>
    </subcellularLocation>
</comment>
<dbReference type="STRING" id="4829.A0A163JAD9"/>
<evidence type="ECO:0000313" key="14">
    <source>
        <dbReference type="EMBL" id="SAM00300.1"/>
    </source>
</evidence>
<dbReference type="Pfam" id="PF00069">
    <property type="entry name" value="Pkinase"/>
    <property type="match status" value="2"/>
</dbReference>
<dbReference type="InterPro" id="IPR011009">
    <property type="entry name" value="Kinase-like_dom_sf"/>
</dbReference>
<dbReference type="FunFam" id="3.30.200.20:FF:000054">
    <property type="entry name" value="Cyclin-dependent kinase 11B"/>
    <property type="match status" value="1"/>
</dbReference>
<evidence type="ECO:0000256" key="8">
    <source>
        <dbReference type="ARBA" id="ARBA00022840"/>
    </source>
</evidence>
<evidence type="ECO:0000313" key="15">
    <source>
        <dbReference type="Proteomes" id="UP000078561"/>
    </source>
</evidence>
<keyword evidence="9" id="KW-0539">Nucleus</keyword>